<keyword evidence="8" id="KW-0449">Lipoprotein</keyword>
<dbReference type="EMBL" id="LJIG01016012">
    <property type="protein sequence ID" value="KRT81879.1"/>
    <property type="molecule type" value="Genomic_DNA"/>
</dbReference>
<dbReference type="PANTHER" id="PTHR33562:SF29">
    <property type="entry name" value="PROTEIN SLEEPLESS"/>
    <property type="match status" value="1"/>
</dbReference>
<evidence type="ECO:0000256" key="3">
    <source>
        <dbReference type="ARBA" id="ARBA00022692"/>
    </source>
</evidence>
<dbReference type="GO" id="GO:0030431">
    <property type="term" value="P:sleep"/>
    <property type="evidence" value="ECO:0007669"/>
    <property type="project" value="InterPro"/>
</dbReference>
<dbReference type="GO" id="GO:0032222">
    <property type="term" value="P:regulation of synaptic transmission, cholinergic"/>
    <property type="evidence" value="ECO:0007669"/>
    <property type="project" value="InterPro"/>
</dbReference>
<dbReference type="GO" id="GO:0098552">
    <property type="term" value="C:side of membrane"/>
    <property type="evidence" value="ECO:0007669"/>
    <property type="project" value="UniProtKB-KW"/>
</dbReference>
<keyword evidence="5" id="KW-1133">Transmembrane helix</keyword>
<accession>A0A0T6B4T4</accession>
<evidence type="ECO:0000313" key="10">
    <source>
        <dbReference type="EMBL" id="KRT81879.1"/>
    </source>
</evidence>
<keyword evidence="3" id="KW-0812">Transmembrane</keyword>
<keyword evidence="6" id="KW-0472">Membrane</keyword>
<evidence type="ECO:0000313" key="11">
    <source>
        <dbReference type="Proteomes" id="UP000051574"/>
    </source>
</evidence>
<name>A0A0T6B4T4_9SCAR</name>
<keyword evidence="11" id="KW-1185">Reference proteome</keyword>
<evidence type="ECO:0000256" key="4">
    <source>
        <dbReference type="ARBA" id="ARBA00022729"/>
    </source>
</evidence>
<feature type="chain" id="PRO_5006668358" evidence="9">
    <location>
        <begin position="25"/>
        <end position="168"/>
    </location>
</feature>
<dbReference type="Pfam" id="PF17064">
    <property type="entry name" value="QVR"/>
    <property type="match status" value="1"/>
</dbReference>
<keyword evidence="4 9" id="KW-0732">Signal</keyword>
<dbReference type="OrthoDB" id="6582325at2759"/>
<dbReference type="PANTHER" id="PTHR33562">
    <property type="entry name" value="ATILLA, ISOFORM B-RELATED-RELATED"/>
    <property type="match status" value="1"/>
</dbReference>
<evidence type="ECO:0000256" key="9">
    <source>
        <dbReference type="SAM" id="SignalP"/>
    </source>
</evidence>
<evidence type="ECO:0000256" key="6">
    <source>
        <dbReference type="ARBA" id="ARBA00023136"/>
    </source>
</evidence>
<sequence length="168" mass="19234">MDRIILHYWMIFVVVVSTAKYGHCNIKCYSCTSQEDPQCLHPEDKLETKKCNKDAMMEMKAYAENIDHRYGERFDVELHTFDPVIPLMCMKQVTVVRGKEYVIRGCQLDSGHPHICTVVTDESKRLNIGNVTHCSLCHSDACNFAARMGSFEITTILITVLAQKIILF</sequence>
<organism evidence="10 11">
    <name type="scientific">Oryctes borbonicus</name>
    <dbReference type="NCBI Taxonomy" id="1629725"/>
    <lineage>
        <taxon>Eukaryota</taxon>
        <taxon>Metazoa</taxon>
        <taxon>Ecdysozoa</taxon>
        <taxon>Arthropoda</taxon>
        <taxon>Hexapoda</taxon>
        <taxon>Insecta</taxon>
        <taxon>Pterygota</taxon>
        <taxon>Neoptera</taxon>
        <taxon>Endopterygota</taxon>
        <taxon>Coleoptera</taxon>
        <taxon>Polyphaga</taxon>
        <taxon>Scarabaeiformia</taxon>
        <taxon>Scarabaeidae</taxon>
        <taxon>Dynastinae</taxon>
        <taxon>Oryctes</taxon>
    </lineage>
</organism>
<dbReference type="AlphaFoldDB" id="A0A0T6B4T4"/>
<proteinExistence type="predicted"/>
<evidence type="ECO:0000256" key="2">
    <source>
        <dbReference type="ARBA" id="ARBA00022622"/>
    </source>
</evidence>
<gene>
    <name evidence="10" type="ORF">AMK59_5910</name>
</gene>
<feature type="signal peptide" evidence="9">
    <location>
        <begin position="1"/>
        <end position="24"/>
    </location>
</feature>
<evidence type="ECO:0000256" key="5">
    <source>
        <dbReference type="ARBA" id="ARBA00022989"/>
    </source>
</evidence>
<dbReference type="Proteomes" id="UP000051574">
    <property type="component" value="Unassembled WGS sequence"/>
</dbReference>
<evidence type="ECO:0000256" key="7">
    <source>
        <dbReference type="ARBA" id="ARBA00023180"/>
    </source>
</evidence>
<keyword evidence="7" id="KW-0325">Glycoprotein</keyword>
<comment type="caution">
    <text evidence="10">The sequence shown here is derived from an EMBL/GenBank/DDBJ whole genome shotgun (WGS) entry which is preliminary data.</text>
</comment>
<comment type="subcellular location">
    <subcellularLocation>
        <location evidence="1">Membrane</location>
        <topology evidence="1">Lipid-anchor</topology>
        <topology evidence="1">GPI-anchor</topology>
    </subcellularLocation>
</comment>
<reference evidence="10 11" key="1">
    <citation type="submission" date="2015-09" db="EMBL/GenBank/DDBJ databases">
        <title>Draft genome of the scarab beetle Oryctes borbonicus.</title>
        <authorList>
            <person name="Meyer J.M."/>
            <person name="Markov G.V."/>
            <person name="Baskaran P."/>
            <person name="Herrmann M."/>
            <person name="Sommer R.J."/>
            <person name="Roedelsperger C."/>
        </authorList>
    </citation>
    <scope>NUCLEOTIDE SEQUENCE [LARGE SCALE GENOMIC DNA]</scope>
    <source>
        <strain evidence="10">OB123</strain>
        <tissue evidence="10">Whole animal</tissue>
    </source>
</reference>
<evidence type="ECO:0000256" key="8">
    <source>
        <dbReference type="ARBA" id="ARBA00023288"/>
    </source>
</evidence>
<protein>
    <submittedName>
        <fullName evidence="10">Uncharacterized protein</fullName>
    </submittedName>
</protein>
<dbReference type="InterPro" id="IPR031424">
    <property type="entry name" value="QVR-like"/>
</dbReference>
<evidence type="ECO:0000256" key="1">
    <source>
        <dbReference type="ARBA" id="ARBA00004589"/>
    </source>
</evidence>
<dbReference type="InterPro" id="IPR050975">
    <property type="entry name" value="Sleep_regulator"/>
</dbReference>
<keyword evidence="2" id="KW-0336">GPI-anchor</keyword>